<evidence type="ECO:0000256" key="7">
    <source>
        <dbReference type="ARBA" id="ARBA00029447"/>
    </source>
</evidence>
<evidence type="ECO:0000313" key="14">
    <source>
        <dbReference type="Proteomes" id="UP001431221"/>
    </source>
</evidence>
<evidence type="ECO:0000256" key="10">
    <source>
        <dbReference type="SAM" id="Phobius"/>
    </source>
</evidence>
<accession>A0ABT0H0U0</accession>
<evidence type="ECO:0000256" key="3">
    <source>
        <dbReference type="ARBA" id="ARBA00022692"/>
    </source>
</evidence>
<dbReference type="RefSeq" id="WP_248158541.1">
    <property type="nucleotide sequence ID" value="NZ_JALNMJ010000023.1"/>
</dbReference>
<dbReference type="PANTHER" id="PTHR32089">
    <property type="entry name" value="METHYL-ACCEPTING CHEMOTAXIS PROTEIN MCPB"/>
    <property type="match status" value="1"/>
</dbReference>
<dbReference type="InterPro" id="IPR004090">
    <property type="entry name" value="Chemotax_Me-accpt_rcpt"/>
</dbReference>
<comment type="subcellular location">
    <subcellularLocation>
        <location evidence="1">Cell membrane</location>
        <topology evidence="1">Multi-pass membrane protein</topology>
    </subcellularLocation>
</comment>
<evidence type="ECO:0000313" key="13">
    <source>
        <dbReference type="EMBL" id="MCK7615303.1"/>
    </source>
</evidence>
<evidence type="ECO:0000256" key="9">
    <source>
        <dbReference type="SAM" id="Coils"/>
    </source>
</evidence>
<gene>
    <name evidence="13" type="ORF">M0H32_24310</name>
</gene>
<dbReference type="PRINTS" id="PR00260">
    <property type="entry name" value="CHEMTRNSDUCR"/>
</dbReference>
<sequence>MSFARWPITWKISLPIATILLFTAAICVVSLNSLYSAMFAERMAKIEDMSNGAVAIAAHYHDLEKQGKMSREEAQNAAMTAIGAIRFEGDNYLFVYNVDGTNLVHPKASLVGTNMMGFTDKSGVRIIAEMIQLANAGGGSLLYYWPRANSEVAIEKYGWGAGFKPWNWMIGTGVYVDDMDTAYWEAATTIIALALVGALIAIAIAIVAVRNTVRPLRALTNNMNTLADGNTDIHIEGTDRGDEIGQMASAMEIFVRNETERRALEDQQNAAQEDTARKGAEIQQLSGDFDRQIMDMLNIIDSSVQNLQAASADMTGVAAQTTEQSGLVSNASSQAAHNVETVAAAAEELSASVNEIRRQVQSSSEIASRAANEAQATNQRMHGLSESASRIGEVVTLIQAIAEQTNLLALNATIEAARAGEAGKGFAVVAAEVKELANQTSKATEEISSQITAIQDETGHAASAISSVTEIINNMNEIASSIASSVEEQGVATQEIASNATEASRSTVEVTTNIETVAAAAENTRDTAEKVDSSAQQLKENAGMLRNQVGTFLQEVRKRSVA</sequence>
<reference evidence="13" key="1">
    <citation type="submission" date="2022-04" db="EMBL/GenBank/DDBJ databases">
        <title>Roseibium sp. CAU 1639 isolated from mud.</title>
        <authorList>
            <person name="Kim W."/>
        </authorList>
    </citation>
    <scope>NUCLEOTIDE SEQUENCE</scope>
    <source>
        <strain evidence="13">CAU 1639</strain>
    </source>
</reference>
<dbReference type="Proteomes" id="UP001431221">
    <property type="component" value="Unassembled WGS sequence"/>
</dbReference>
<dbReference type="Gene3D" id="3.30.450.20">
    <property type="entry name" value="PAS domain"/>
    <property type="match status" value="1"/>
</dbReference>
<dbReference type="SMART" id="SM00304">
    <property type="entry name" value="HAMP"/>
    <property type="match status" value="1"/>
</dbReference>
<evidence type="ECO:0000256" key="6">
    <source>
        <dbReference type="ARBA" id="ARBA00023224"/>
    </source>
</evidence>
<keyword evidence="5 10" id="KW-0472">Membrane</keyword>
<name>A0ABT0H0U0_9HYPH</name>
<dbReference type="Pfam" id="PF08269">
    <property type="entry name" value="dCache_2"/>
    <property type="match status" value="1"/>
</dbReference>
<evidence type="ECO:0000256" key="8">
    <source>
        <dbReference type="PROSITE-ProRule" id="PRU00284"/>
    </source>
</evidence>
<keyword evidence="14" id="KW-1185">Reference proteome</keyword>
<comment type="similarity">
    <text evidence="7">Belongs to the methyl-accepting chemotaxis (MCP) protein family.</text>
</comment>
<evidence type="ECO:0000256" key="1">
    <source>
        <dbReference type="ARBA" id="ARBA00004651"/>
    </source>
</evidence>
<keyword evidence="2" id="KW-1003">Cell membrane</keyword>
<dbReference type="Gene3D" id="1.10.287.950">
    <property type="entry name" value="Methyl-accepting chemotaxis protein"/>
    <property type="match status" value="1"/>
</dbReference>
<dbReference type="PROSITE" id="PS50885">
    <property type="entry name" value="HAMP"/>
    <property type="match status" value="1"/>
</dbReference>
<dbReference type="Pfam" id="PF00015">
    <property type="entry name" value="MCPsignal"/>
    <property type="match status" value="1"/>
</dbReference>
<comment type="caution">
    <text evidence="13">The sequence shown here is derived from an EMBL/GenBank/DDBJ whole genome shotgun (WGS) entry which is preliminary data.</text>
</comment>
<feature type="coiled-coil region" evidence="9">
    <location>
        <begin position="521"/>
        <end position="548"/>
    </location>
</feature>
<feature type="transmembrane region" description="Helical" evidence="10">
    <location>
        <begin position="12"/>
        <end position="35"/>
    </location>
</feature>
<keyword evidence="6 8" id="KW-0807">Transducer</keyword>
<dbReference type="CDD" id="cd06225">
    <property type="entry name" value="HAMP"/>
    <property type="match status" value="1"/>
</dbReference>
<dbReference type="PANTHER" id="PTHR32089:SF112">
    <property type="entry name" value="LYSOZYME-LIKE PROTEIN-RELATED"/>
    <property type="match status" value="1"/>
</dbReference>
<keyword evidence="4 10" id="KW-1133">Transmembrane helix</keyword>
<dbReference type="EMBL" id="JALNMJ010000023">
    <property type="protein sequence ID" value="MCK7615303.1"/>
    <property type="molecule type" value="Genomic_DNA"/>
</dbReference>
<organism evidence="13 14">
    <name type="scientific">Roseibium sediminicola</name>
    <dbReference type="NCBI Taxonomy" id="2933272"/>
    <lineage>
        <taxon>Bacteria</taxon>
        <taxon>Pseudomonadati</taxon>
        <taxon>Pseudomonadota</taxon>
        <taxon>Alphaproteobacteria</taxon>
        <taxon>Hyphomicrobiales</taxon>
        <taxon>Stappiaceae</taxon>
        <taxon>Roseibium</taxon>
    </lineage>
</organism>
<dbReference type="SMART" id="SM01049">
    <property type="entry name" value="Cache_2"/>
    <property type="match status" value="1"/>
</dbReference>
<dbReference type="InterPro" id="IPR004010">
    <property type="entry name" value="Double_Cache_2"/>
</dbReference>
<proteinExistence type="inferred from homology"/>
<dbReference type="InterPro" id="IPR004089">
    <property type="entry name" value="MCPsignal_dom"/>
</dbReference>
<keyword evidence="9" id="KW-0175">Coiled coil</keyword>
<dbReference type="InterPro" id="IPR033480">
    <property type="entry name" value="sCache_2"/>
</dbReference>
<evidence type="ECO:0000259" key="11">
    <source>
        <dbReference type="PROSITE" id="PS50111"/>
    </source>
</evidence>
<protein>
    <submittedName>
        <fullName evidence="13">Cache domain-containing protein</fullName>
    </submittedName>
</protein>
<dbReference type="PROSITE" id="PS50111">
    <property type="entry name" value="CHEMOTAXIS_TRANSDUC_2"/>
    <property type="match status" value="1"/>
</dbReference>
<dbReference type="InterPro" id="IPR003660">
    <property type="entry name" value="HAMP_dom"/>
</dbReference>
<evidence type="ECO:0000256" key="5">
    <source>
        <dbReference type="ARBA" id="ARBA00023136"/>
    </source>
</evidence>
<feature type="domain" description="HAMP" evidence="12">
    <location>
        <begin position="210"/>
        <end position="263"/>
    </location>
</feature>
<dbReference type="SUPFAM" id="SSF58104">
    <property type="entry name" value="Methyl-accepting chemotaxis protein (MCP) signaling domain"/>
    <property type="match status" value="1"/>
</dbReference>
<evidence type="ECO:0000256" key="4">
    <source>
        <dbReference type="ARBA" id="ARBA00022989"/>
    </source>
</evidence>
<evidence type="ECO:0000259" key="12">
    <source>
        <dbReference type="PROSITE" id="PS50885"/>
    </source>
</evidence>
<evidence type="ECO:0000256" key="2">
    <source>
        <dbReference type="ARBA" id="ARBA00022475"/>
    </source>
</evidence>
<dbReference type="SMART" id="SM00283">
    <property type="entry name" value="MA"/>
    <property type="match status" value="1"/>
</dbReference>
<keyword evidence="3 10" id="KW-0812">Transmembrane</keyword>
<dbReference type="Pfam" id="PF00672">
    <property type="entry name" value="HAMP"/>
    <property type="match status" value="1"/>
</dbReference>
<dbReference type="Gene3D" id="6.10.340.10">
    <property type="match status" value="1"/>
</dbReference>
<feature type="domain" description="Methyl-accepting transducer" evidence="11">
    <location>
        <begin position="310"/>
        <end position="525"/>
    </location>
</feature>
<feature type="transmembrane region" description="Helical" evidence="10">
    <location>
        <begin position="186"/>
        <end position="209"/>
    </location>
</feature>